<protein>
    <submittedName>
        <fullName evidence="3">Uncharacterized protein LOC112463439</fullName>
    </submittedName>
</protein>
<evidence type="ECO:0000313" key="3">
    <source>
        <dbReference type="RefSeq" id="XP_024885616.1"/>
    </source>
</evidence>
<evidence type="ECO:0000313" key="2">
    <source>
        <dbReference type="Proteomes" id="UP000504618"/>
    </source>
</evidence>
<evidence type="ECO:0000256" key="1">
    <source>
        <dbReference type="SAM" id="MobiDB-lite"/>
    </source>
</evidence>
<dbReference type="OrthoDB" id="8039770at2759"/>
<dbReference type="Proteomes" id="UP000504618">
    <property type="component" value="Unplaced"/>
</dbReference>
<feature type="region of interest" description="Disordered" evidence="1">
    <location>
        <begin position="1"/>
        <end position="47"/>
    </location>
</feature>
<dbReference type="GeneID" id="112463439"/>
<sequence length="121" mass="13732">MCRTYRDRADKHGDGSDKRDKKEAKTNSSANKEERKSTTVKQLDGDAADRDDDEYAFALRDKIYVLEHGEVISATVRGIEIDLLVDSGSRCNIMDENTWESLKSKVISSFRKNVFAVNEIL</sequence>
<dbReference type="AlphaFoldDB" id="A0A6J1QXL7"/>
<accession>A0A6J1QXL7</accession>
<gene>
    <name evidence="3" type="primary">LOC112463439</name>
</gene>
<organism evidence="2 3">
    <name type="scientific">Temnothorax curvispinosus</name>
    <dbReference type="NCBI Taxonomy" id="300111"/>
    <lineage>
        <taxon>Eukaryota</taxon>
        <taxon>Metazoa</taxon>
        <taxon>Ecdysozoa</taxon>
        <taxon>Arthropoda</taxon>
        <taxon>Hexapoda</taxon>
        <taxon>Insecta</taxon>
        <taxon>Pterygota</taxon>
        <taxon>Neoptera</taxon>
        <taxon>Endopterygota</taxon>
        <taxon>Hymenoptera</taxon>
        <taxon>Apocrita</taxon>
        <taxon>Aculeata</taxon>
        <taxon>Formicoidea</taxon>
        <taxon>Formicidae</taxon>
        <taxon>Myrmicinae</taxon>
        <taxon>Temnothorax</taxon>
    </lineage>
</organism>
<dbReference type="RefSeq" id="XP_024885616.1">
    <property type="nucleotide sequence ID" value="XM_025029848.1"/>
</dbReference>
<name>A0A6J1QXL7_9HYME</name>
<keyword evidence="2" id="KW-1185">Reference proteome</keyword>
<reference evidence="3" key="1">
    <citation type="submission" date="2025-08" db="UniProtKB">
        <authorList>
            <consortium name="RefSeq"/>
        </authorList>
    </citation>
    <scope>IDENTIFICATION</scope>
    <source>
        <tissue evidence="3">Whole body</tissue>
    </source>
</reference>
<proteinExistence type="predicted"/>